<dbReference type="PRINTS" id="PR00506">
    <property type="entry name" value="D21N6MTFRASE"/>
</dbReference>
<dbReference type="AlphaFoldDB" id="C8W6H3"/>
<dbReference type="EMBL" id="CP001720">
    <property type="protein sequence ID" value="ACV62262.1"/>
    <property type="molecule type" value="Genomic_DNA"/>
</dbReference>
<proteinExistence type="inferred from homology"/>
<keyword evidence="5" id="KW-0680">Restriction system</keyword>
<dbReference type="eggNOG" id="COG1743">
    <property type="taxonomic scope" value="Bacteria"/>
</dbReference>
<dbReference type="REBASE" id="21989">
    <property type="entry name" value="M.DacORF1386P"/>
</dbReference>
<dbReference type="eggNOG" id="COG0863">
    <property type="taxonomic scope" value="Bacteria"/>
</dbReference>
<comment type="similarity">
    <text evidence="1">Belongs to the N(4)/N(6)-methyltransferase family.</text>
</comment>
<keyword evidence="8" id="KW-1185">Reference proteome</keyword>
<dbReference type="PROSITE" id="PS00092">
    <property type="entry name" value="N6_MTASE"/>
    <property type="match status" value="1"/>
</dbReference>
<keyword evidence="3" id="KW-0808">Transferase</keyword>
<protein>
    <submittedName>
        <fullName evidence="7">Adenine-specific DNA methylase</fullName>
    </submittedName>
</protein>
<sequence length="540" mass="61691">MPLRPIDYPIEAQTHPAHYLMHKYWARKPHNLVNAYIKHFTGPGDLVLDPFMGSGVTVIEALKLKRRVCGVDINPVAHFIATNTIVPVSLSELQENYTLLSGHIAPVINKFYSTICIHCGKPAIAVSYQWFNGEPREVSYKCSCSSGRKSLTKAFSTADQELLEATERDFAELVNVYDILLPTGELPQNSQINAPGYRVIDLFTRRNLLVLAILKKYIEEIVSEDVRELMRFIFSASLVQASKMILHARGQGPGWKVMGYWVPLDKGSQELNVWHYFSNKYKRVLRGKTETNKLISSTDYCLLQQSSSDLPQLADNSVDYIFTDPPYGGSVPYLEMSALWAAWLGFSLNYREEIVVSKNETYNKSLENYRQMLLAAFSEIYKKLKNGSYMSITFHNKDLRTWRALLYSVREAGFTMVNLVHQPQAKLSSSQGLYHKKRITGDFILNFIKSPSKNIFKPAGLNFEATVLSKTRELLTGQKKVTTDLVYRELVPLFANTGLLDEEEVLQKNLEQILNKHFEQVREIEQTGNRGKELEVYTWK</sequence>
<evidence type="ECO:0000256" key="3">
    <source>
        <dbReference type="ARBA" id="ARBA00022679"/>
    </source>
</evidence>
<dbReference type="InterPro" id="IPR029063">
    <property type="entry name" value="SAM-dependent_MTases_sf"/>
</dbReference>
<dbReference type="STRING" id="485916.Dtox_1386"/>
<feature type="domain" description="DNA methylase N-4/N-6" evidence="6">
    <location>
        <begin position="22"/>
        <end position="78"/>
    </location>
</feature>
<keyword evidence="4" id="KW-0949">S-adenosyl-L-methionine</keyword>
<dbReference type="InterPro" id="IPR002052">
    <property type="entry name" value="DNA_methylase_N6_adenine_CS"/>
</dbReference>
<dbReference type="GO" id="GO:0008170">
    <property type="term" value="F:N-methyltransferase activity"/>
    <property type="evidence" value="ECO:0007669"/>
    <property type="project" value="InterPro"/>
</dbReference>
<name>C8W6H3_DESAS</name>
<gene>
    <name evidence="7" type="ordered locus">Dtox_1386</name>
</gene>
<evidence type="ECO:0000256" key="1">
    <source>
        <dbReference type="ARBA" id="ARBA00006594"/>
    </source>
</evidence>
<evidence type="ECO:0000313" key="7">
    <source>
        <dbReference type="EMBL" id="ACV62262.1"/>
    </source>
</evidence>
<dbReference type="GO" id="GO:0009307">
    <property type="term" value="P:DNA restriction-modification system"/>
    <property type="evidence" value="ECO:0007669"/>
    <property type="project" value="UniProtKB-KW"/>
</dbReference>
<dbReference type="RefSeq" id="WP_015756977.1">
    <property type="nucleotide sequence ID" value="NC_013216.1"/>
</dbReference>
<organism evidence="7 8">
    <name type="scientific">Desulfofarcimen acetoxidans (strain ATCC 49208 / DSM 771 / KCTC 5769 / VKM B-1644 / 5575)</name>
    <name type="common">Desulfotomaculum acetoxidans</name>
    <dbReference type="NCBI Taxonomy" id="485916"/>
    <lineage>
        <taxon>Bacteria</taxon>
        <taxon>Bacillati</taxon>
        <taxon>Bacillota</taxon>
        <taxon>Clostridia</taxon>
        <taxon>Eubacteriales</taxon>
        <taxon>Peptococcaceae</taxon>
        <taxon>Desulfofarcimen</taxon>
    </lineage>
</organism>
<dbReference type="Pfam" id="PF01555">
    <property type="entry name" value="N6_N4_Mtase"/>
    <property type="match status" value="1"/>
</dbReference>
<evidence type="ECO:0000256" key="5">
    <source>
        <dbReference type="ARBA" id="ARBA00022747"/>
    </source>
</evidence>
<reference evidence="7 8" key="1">
    <citation type="journal article" date="2009" name="Stand. Genomic Sci.">
        <title>Complete genome sequence of Desulfotomaculum acetoxidans type strain (5575).</title>
        <authorList>
            <person name="Spring S."/>
            <person name="Lapidus A."/>
            <person name="Schroder M."/>
            <person name="Gleim D."/>
            <person name="Sims D."/>
            <person name="Meincke L."/>
            <person name="Glavina Del Rio T."/>
            <person name="Tice H."/>
            <person name="Copeland A."/>
            <person name="Cheng J.F."/>
            <person name="Lucas S."/>
            <person name="Chen F."/>
            <person name="Nolan M."/>
            <person name="Bruce D."/>
            <person name="Goodwin L."/>
            <person name="Pitluck S."/>
            <person name="Ivanova N."/>
            <person name="Mavromatis K."/>
            <person name="Mikhailova N."/>
            <person name="Pati A."/>
            <person name="Chen A."/>
            <person name="Palaniappan K."/>
            <person name="Land M."/>
            <person name="Hauser L."/>
            <person name="Chang Y.J."/>
            <person name="Jeffries C.D."/>
            <person name="Chain P."/>
            <person name="Saunders E."/>
            <person name="Brettin T."/>
            <person name="Detter J.C."/>
            <person name="Goker M."/>
            <person name="Bristow J."/>
            <person name="Eisen J.A."/>
            <person name="Markowitz V."/>
            <person name="Hugenholtz P."/>
            <person name="Kyrpides N.C."/>
            <person name="Klenk H.P."/>
            <person name="Han C."/>
        </authorList>
    </citation>
    <scope>NUCLEOTIDE SEQUENCE [LARGE SCALE GENOMIC DNA]</scope>
    <source>
        <strain evidence="8">ATCC 49208 / DSM 771 / VKM B-1644</strain>
    </source>
</reference>
<evidence type="ECO:0000259" key="6">
    <source>
        <dbReference type="Pfam" id="PF01555"/>
    </source>
</evidence>
<evidence type="ECO:0000256" key="2">
    <source>
        <dbReference type="ARBA" id="ARBA00022603"/>
    </source>
</evidence>
<dbReference type="GO" id="GO:0032259">
    <property type="term" value="P:methylation"/>
    <property type="evidence" value="ECO:0007669"/>
    <property type="project" value="UniProtKB-KW"/>
</dbReference>
<evidence type="ECO:0000256" key="4">
    <source>
        <dbReference type="ARBA" id="ARBA00022691"/>
    </source>
</evidence>
<dbReference type="KEGG" id="dae:Dtox_1386"/>
<dbReference type="Proteomes" id="UP000002217">
    <property type="component" value="Chromosome"/>
</dbReference>
<evidence type="ECO:0000313" key="8">
    <source>
        <dbReference type="Proteomes" id="UP000002217"/>
    </source>
</evidence>
<accession>C8W6H3</accession>
<keyword evidence="2 7" id="KW-0489">Methyltransferase</keyword>
<dbReference type="OrthoDB" id="9773571at2"/>
<dbReference type="InterPro" id="IPR002941">
    <property type="entry name" value="DNA_methylase_N4/N6"/>
</dbReference>
<dbReference type="HOGENOM" id="CLU_029912_0_0_9"/>
<dbReference type="GO" id="GO:0003677">
    <property type="term" value="F:DNA binding"/>
    <property type="evidence" value="ECO:0007669"/>
    <property type="project" value="InterPro"/>
</dbReference>
<dbReference type="Gene3D" id="3.40.50.150">
    <property type="entry name" value="Vaccinia Virus protein VP39"/>
    <property type="match status" value="2"/>
</dbReference>
<dbReference type="InterPro" id="IPR002295">
    <property type="entry name" value="N4/N6-MTase_EcoPI_Mod-like"/>
</dbReference>
<dbReference type="SUPFAM" id="SSF53335">
    <property type="entry name" value="S-adenosyl-L-methionine-dependent methyltransferases"/>
    <property type="match status" value="2"/>
</dbReference>